<organism evidence="3 4">
    <name type="scientific">Psychrosphaera aquimarina</name>
    <dbReference type="NCBI Taxonomy" id="2044854"/>
    <lineage>
        <taxon>Bacteria</taxon>
        <taxon>Pseudomonadati</taxon>
        <taxon>Pseudomonadota</taxon>
        <taxon>Gammaproteobacteria</taxon>
        <taxon>Alteromonadales</taxon>
        <taxon>Pseudoalteromonadaceae</taxon>
        <taxon>Psychrosphaera</taxon>
    </lineage>
</organism>
<name>A0ABU3R333_9GAMM</name>
<dbReference type="SUPFAM" id="SSF48452">
    <property type="entry name" value="TPR-like"/>
    <property type="match status" value="1"/>
</dbReference>
<feature type="repeat" description="TPR" evidence="2">
    <location>
        <begin position="295"/>
        <end position="328"/>
    </location>
</feature>
<dbReference type="RefSeq" id="WP_315947684.1">
    <property type="nucleotide sequence ID" value="NZ_JAWCUA010000010.1"/>
</dbReference>
<dbReference type="SMART" id="SM00028">
    <property type="entry name" value="TPR"/>
    <property type="match status" value="6"/>
</dbReference>
<dbReference type="PROSITE" id="PS50005">
    <property type="entry name" value="TPR"/>
    <property type="match status" value="2"/>
</dbReference>
<evidence type="ECO:0000313" key="4">
    <source>
        <dbReference type="Proteomes" id="UP001257914"/>
    </source>
</evidence>
<keyword evidence="4" id="KW-1185">Reference proteome</keyword>
<dbReference type="Gene3D" id="3.40.50.300">
    <property type="entry name" value="P-loop containing nucleotide triphosphate hydrolases"/>
    <property type="match status" value="1"/>
</dbReference>
<dbReference type="SUPFAM" id="SSF52540">
    <property type="entry name" value="P-loop containing nucleoside triphosphate hydrolases"/>
    <property type="match status" value="1"/>
</dbReference>
<proteinExistence type="predicted"/>
<keyword evidence="2" id="KW-0802">TPR repeat</keyword>
<dbReference type="PANTHER" id="PTHR12788:SF10">
    <property type="entry name" value="PROTEIN-TYROSINE SULFOTRANSFERASE"/>
    <property type="match status" value="1"/>
</dbReference>
<evidence type="ECO:0000256" key="2">
    <source>
        <dbReference type="PROSITE-ProRule" id="PRU00339"/>
    </source>
</evidence>
<protein>
    <submittedName>
        <fullName evidence="3">Sulfotransferase</fullName>
    </submittedName>
</protein>
<keyword evidence="1" id="KW-0808">Transferase</keyword>
<reference evidence="3 4" key="1">
    <citation type="submission" date="2023-10" db="EMBL/GenBank/DDBJ databases">
        <title>Psychrosphaera aquimaarina strain SW33 isolated from seawater.</title>
        <authorList>
            <person name="Bayburt H."/>
            <person name="Kim J.M."/>
            <person name="Choi B.J."/>
            <person name="Jeon C.O."/>
        </authorList>
    </citation>
    <scope>NUCLEOTIDE SEQUENCE [LARGE SCALE GENOMIC DNA]</scope>
    <source>
        <strain evidence="3 4">KCTC 52743</strain>
    </source>
</reference>
<dbReference type="InterPro" id="IPR011990">
    <property type="entry name" value="TPR-like_helical_dom_sf"/>
</dbReference>
<dbReference type="EMBL" id="JAWCUA010000010">
    <property type="protein sequence ID" value="MDU0114091.1"/>
    <property type="molecule type" value="Genomic_DNA"/>
</dbReference>
<dbReference type="Pfam" id="PF13469">
    <property type="entry name" value="Sulfotransfer_3"/>
    <property type="match status" value="1"/>
</dbReference>
<gene>
    <name evidence="3" type="ORF">RT723_14040</name>
</gene>
<evidence type="ECO:0000313" key="3">
    <source>
        <dbReference type="EMBL" id="MDU0114091.1"/>
    </source>
</evidence>
<dbReference type="InterPro" id="IPR027417">
    <property type="entry name" value="P-loop_NTPase"/>
</dbReference>
<dbReference type="InterPro" id="IPR026634">
    <property type="entry name" value="TPST-like"/>
</dbReference>
<dbReference type="Proteomes" id="UP001257914">
    <property type="component" value="Unassembled WGS sequence"/>
</dbReference>
<evidence type="ECO:0000256" key="1">
    <source>
        <dbReference type="ARBA" id="ARBA00022679"/>
    </source>
</evidence>
<sequence length="676" mass="77350">MESTSLPAIEEQLKTIQQLIQKAKFNDAISQAEALIKLTTDDSQLIELWYLLAVAQRYNKSPLTALSSINQLLRLNNKHSRAHQELGHINLALNEINKAKLAFEHAVKLNPCLVGSWQELIEIYRLSQSSNITPNPTQKSELQDKIQLAANQLAKLKTLPPALLAVTELMHEGKWLKAEQICRHFLQNNKRHIDGMCLLAEIGIELKIYDDAEFLLASSLELEPKHIHARAQYLNLLIRLGKYKAAQYQVDTLLNSQPENLSFKVAKANVLNGLGKTDEAITLFQQAIQQEDSIPGFYLQLGHALKTKGDIDNAVYAYQKAYQLNPSYGDAFWSLANTKTYRFTDAEIAQMQAQQDNEDLALTDKIQLYFATGKAFEDKEDYPQAFHAYQQGNQLQQANNGFDINKLEQQVDEQIKYCTAELFEQRGHLGYEAPDPIFIVGLPRAGSTLLEQILASHSQIDGTMELHNILGLASRLRGRNPNTESNQYPKNLSEINPDYFSRFGKQFIDETRVYREDAPLFIDKMPNNFLHIGLIKLILPNAKIIDARRSPMACCFSGFKQLFAEGQDFSYSLEVIGRYYQAYLKLMAHWEKVLPNFVLTVKHEEVVEDLDKQVHRMLDFCGLEFEQSCIDFHKTKRNIKTPSSEQVRQPIYKSATEQWQHFEQYLEPLKKVLNIN</sequence>
<dbReference type="Gene3D" id="1.25.40.10">
    <property type="entry name" value="Tetratricopeptide repeat domain"/>
    <property type="match status" value="3"/>
</dbReference>
<dbReference type="Pfam" id="PF13432">
    <property type="entry name" value="TPR_16"/>
    <property type="match status" value="1"/>
</dbReference>
<dbReference type="PANTHER" id="PTHR12788">
    <property type="entry name" value="PROTEIN-TYROSINE SULFOTRANSFERASE 2"/>
    <property type="match status" value="1"/>
</dbReference>
<dbReference type="InterPro" id="IPR019734">
    <property type="entry name" value="TPR_rpt"/>
</dbReference>
<accession>A0ABU3R333</accession>
<dbReference type="Pfam" id="PF13181">
    <property type="entry name" value="TPR_8"/>
    <property type="match status" value="2"/>
</dbReference>
<comment type="caution">
    <text evidence="3">The sequence shown here is derived from an EMBL/GenBank/DDBJ whole genome shotgun (WGS) entry which is preliminary data.</text>
</comment>
<feature type="repeat" description="TPR" evidence="2">
    <location>
        <begin position="80"/>
        <end position="113"/>
    </location>
</feature>